<evidence type="ECO:0000313" key="3">
    <source>
        <dbReference type="EMBL" id="OLT62981.1"/>
    </source>
</evidence>
<evidence type="ECO:0000313" key="5">
    <source>
        <dbReference type="Proteomes" id="UP000186657"/>
    </source>
</evidence>
<dbReference type="EMBL" id="MKZS01000001">
    <property type="protein sequence ID" value="OLT62981.1"/>
    <property type="molecule type" value="Genomic_DNA"/>
</dbReference>
<evidence type="ECO:0000313" key="4">
    <source>
        <dbReference type="EMBL" id="OLT63000.1"/>
    </source>
</evidence>
<dbReference type="Proteomes" id="UP000186657">
    <property type="component" value="Unassembled WGS sequence"/>
</dbReference>
<dbReference type="InterPro" id="IPR016040">
    <property type="entry name" value="NAD(P)-bd_dom"/>
</dbReference>
<dbReference type="Gene3D" id="3.40.50.720">
    <property type="entry name" value="NAD(P)-binding Rossmann-like Domain"/>
    <property type="match status" value="1"/>
</dbReference>
<evidence type="ECO:0000256" key="1">
    <source>
        <dbReference type="SAM" id="MobiDB-lite"/>
    </source>
</evidence>
<dbReference type="EMBL" id="MKZS01000001">
    <property type="protein sequence ID" value="OLT63000.1"/>
    <property type="molecule type" value="Genomic_DNA"/>
</dbReference>
<dbReference type="InterPro" id="IPR036291">
    <property type="entry name" value="NAD(P)-bd_dom_sf"/>
</dbReference>
<dbReference type="SUPFAM" id="SSF51735">
    <property type="entry name" value="NAD(P)-binding Rossmann-fold domains"/>
    <property type="match status" value="1"/>
</dbReference>
<gene>
    <name evidence="3" type="ORF">BJP37_32050</name>
    <name evidence="4" type="ORF">BJP37_32180</name>
</gene>
<dbReference type="PANTHER" id="PTHR15020">
    <property type="entry name" value="FLAVIN REDUCTASE-RELATED"/>
    <property type="match status" value="1"/>
</dbReference>
<sequence length="104" mass="11299">MTSTDRVLVAGATGGVGQLTVAKLLDKGFQVSVLTRSAEKAQQMFDNRVEIIVGDIRYPSRACFQSFPQDLDPPQPPARKGEPYSKSPFFKGDLGGSPRQEDTP</sequence>
<proteinExistence type="predicted"/>
<feature type="domain" description="NAD(P)-binding" evidence="2">
    <location>
        <begin position="11"/>
        <end position="57"/>
    </location>
</feature>
<comment type="caution">
    <text evidence="4">The sequence shown here is derived from an EMBL/GenBank/DDBJ whole genome shotgun (WGS) entry which is preliminary data.</text>
</comment>
<organism evidence="4 5">
    <name type="scientific">Moorena bouillonii PNG</name>
    <dbReference type="NCBI Taxonomy" id="568701"/>
    <lineage>
        <taxon>Bacteria</taxon>
        <taxon>Bacillati</taxon>
        <taxon>Cyanobacteriota</taxon>
        <taxon>Cyanophyceae</taxon>
        <taxon>Coleofasciculales</taxon>
        <taxon>Coleofasciculaceae</taxon>
        <taxon>Moorena</taxon>
    </lineage>
</organism>
<reference evidence="4 5" key="1">
    <citation type="submission" date="2016-10" db="EMBL/GenBank/DDBJ databases">
        <title>Comparative genomics uncovers the prolific and rare metabolic potential of the cyanobacterial genus Moorea.</title>
        <authorList>
            <person name="Leao T."/>
            <person name="Castelao G."/>
            <person name="Korobeynikov A."/>
            <person name="Monroe E.A."/>
            <person name="Podell S."/>
            <person name="Glukhov E."/>
            <person name="Allen E."/>
            <person name="Gerwick W.H."/>
            <person name="Gerwick L."/>
        </authorList>
    </citation>
    <scope>NUCLEOTIDE SEQUENCE [LARGE SCALE GENOMIC DNA]</scope>
    <source>
        <strain evidence="4 5">PNG5-198</strain>
    </source>
</reference>
<dbReference type="AlphaFoldDB" id="A0A1U7NAM1"/>
<evidence type="ECO:0000259" key="2">
    <source>
        <dbReference type="Pfam" id="PF13460"/>
    </source>
</evidence>
<protein>
    <recommendedName>
        <fullName evidence="2">NAD(P)-binding domain-containing protein</fullName>
    </recommendedName>
</protein>
<accession>A0A1U7NAM1</accession>
<keyword evidence="5" id="KW-1185">Reference proteome</keyword>
<name>A0A1U7NAM1_9CYAN</name>
<feature type="region of interest" description="Disordered" evidence="1">
    <location>
        <begin position="64"/>
        <end position="104"/>
    </location>
</feature>
<dbReference type="Pfam" id="PF13460">
    <property type="entry name" value="NAD_binding_10"/>
    <property type="match status" value="1"/>
</dbReference>
<dbReference type="PANTHER" id="PTHR15020:SF50">
    <property type="entry name" value="UPF0659 PROTEIN YMR090W"/>
    <property type="match status" value="1"/>
</dbReference>